<dbReference type="InterPro" id="IPR037914">
    <property type="entry name" value="SpoVT-AbrB_sf"/>
</dbReference>
<sequence length="82" mass="9294">MTIPLSLSRRGQITLPKEVREKLGLRPGDVLLLKVEEGRLVLEPALLLSYEVYSEERLEEFRKAAEATPEEVAAFLEAWGLE</sequence>
<dbReference type="GO" id="GO:0003677">
    <property type="term" value="F:DNA binding"/>
    <property type="evidence" value="ECO:0007669"/>
    <property type="project" value="UniProtKB-UniRule"/>
</dbReference>
<dbReference type="Gene3D" id="2.10.260.10">
    <property type="match status" value="1"/>
</dbReference>
<feature type="domain" description="SpoVT-AbrB" evidence="2">
    <location>
        <begin position="2"/>
        <end position="47"/>
    </location>
</feature>
<evidence type="ECO:0000313" key="3">
    <source>
        <dbReference type="EMBL" id="KOX89898.1"/>
    </source>
</evidence>
<organism evidence="3 4">
    <name type="scientific">Thermus aquaticus</name>
    <dbReference type="NCBI Taxonomy" id="271"/>
    <lineage>
        <taxon>Bacteria</taxon>
        <taxon>Thermotogati</taxon>
        <taxon>Deinococcota</taxon>
        <taxon>Deinococci</taxon>
        <taxon>Thermales</taxon>
        <taxon>Thermaceae</taxon>
        <taxon>Thermus</taxon>
    </lineage>
</organism>
<dbReference type="PATRIC" id="fig|271.14.peg.1156"/>
<dbReference type="AlphaFoldDB" id="A0A0M9AEN2"/>
<name>A0A0M9AEN2_THEAQ</name>
<accession>A0A0M9AEN2</accession>
<comment type="caution">
    <text evidence="3">The sequence shown here is derived from an EMBL/GenBank/DDBJ whole genome shotgun (WGS) entry which is preliminary data.</text>
</comment>
<evidence type="ECO:0000259" key="2">
    <source>
        <dbReference type="PROSITE" id="PS51740"/>
    </source>
</evidence>
<dbReference type="PROSITE" id="PS51740">
    <property type="entry name" value="SPOVT_ABRB"/>
    <property type="match status" value="1"/>
</dbReference>
<protein>
    <submittedName>
        <fullName evidence="3">SpoVT / AbrB like domain protein</fullName>
    </submittedName>
</protein>
<dbReference type="PANTHER" id="PTHR34860:SF6">
    <property type="entry name" value="REPRESSOR-LIKE PROTEIN SSO7C3"/>
    <property type="match status" value="1"/>
</dbReference>
<dbReference type="EMBL" id="LHCI01000106">
    <property type="protein sequence ID" value="KOX89898.1"/>
    <property type="molecule type" value="Genomic_DNA"/>
</dbReference>
<keyword evidence="1" id="KW-0238">DNA-binding</keyword>
<dbReference type="InterPro" id="IPR052975">
    <property type="entry name" value="Repressor-like_regulatory"/>
</dbReference>
<reference evidence="3 4" key="1">
    <citation type="submission" date="2015-07" db="EMBL/GenBank/DDBJ databases">
        <authorList>
            <person name="Noorani M."/>
        </authorList>
    </citation>
    <scope>NUCLEOTIDE SEQUENCE [LARGE SCALE GENOMIC DNA]</scope>
    <source>
        <strain evidence="4">ATCC 25104 / DSM 625 / JCM 10724 / NBRC 103206 / NCIMB 11243 / YT-1</strain>
    </source>
</reference>
<dbReference type="SMART" id="SM00966">
    <property type="entry name" value="SpoVT_AbrB"/>
    <property type="match status" value="1"/>
</dbReference>
<evidence type="ECO:0000313" key="4">
    <source>
        <dbReference type="Proteomes" id="UP000037685"/>
    </source>
</evidence>
<dbReference type="PANTHER" id="PTHR34860">
    <property type="entry name" value="REPRESSOR-LIKE PROTEIN SSO7C3"/>
    <property type="match status" value="1"/>
</dbReference>
<gene>
    <name evidence="3" type="ORF">BVI061214_01081</name>
</gene>
<dbReference type="InterPro" id="IPR007159">
    <property type="entry name" value="SpoVT-AbrB_dom"/>
</dbReference>
<dbReference type="Proteomes" id="UP000037685">
    <property type="component" value="Unassembled WGS sequence"/>
</dbReference>
<evidence type="ECO:0000256" key="1">
    <source>
        <dbReference type="PROSITE-ProRule" id="PRU01076"/>
    </source>
</evidence>
<dbReference type="SUPFAM" id="SSF89447">
    <property type="entry name" value="AbrB/MazE/MraZ-like"/>
    <property type="match status" value="1"/>
</dbReference>
<dbReference type="NCBIfam" id="TIGR01439">
    <property type="entry name" value="lp_hng_hel_AbrB"/>
    <property type="match status" value="1"/>
</dbReference>
<proteinExistence type="predicted"/>
<dbReference type="RefSeq" id="WP_003044020.1">
    <property type="nucleotide sequence ID" value="NZ_LHCI01000106.1"/>
</dbReference>
<dbReference type="Pfam" id="PF04014">
    <property type="entry name" value="MazE_antitoxin"/>
    <property type="match status" value="1"/>
</dbReference>